<dbReference type="Proteomes" id="UP001420932">
    <property type="component" value="Unassembled WGS sequence"/>
</dbReference>
<dbReference type="AlphaFoldDB" id="A0AAP0F7L0"/>
<evidence type="ECO:0000259" key="1">
    <source>
        <dbReference type="Pfam" id="PF14392"/>
    </source>
</evidence>
<dbReference type="PANTHER" id="PTHR31286:SF167">
    <property type="entry name" value="OS09G0268800 PROTEIN"/>
    <property type="match status" value="1"/>
</dbReference>
<name>A0AAP0F7L0_9MAGN</name>
<organism evidence="2 3">
    <name type="scientific">Stephania yunnanensis</name>
    <dbReference type="NCBI Taxonomy" id="152371"/>
    <lineage>
        <taxon>Eukaryota</taxon>
        <taxon>Viridiplantae</taxon>
        <taxon>Streptophyta</taxon>
        <taxon>Embryophyta</taxon>
        <taxon>Tracheophyta</taxon>
        <taxon>Spermatophyta</taxon>
        <taxon>Magnoliopsida</taxon>
        <taxon>Ranunculales</taxon>
        <taxon>Menispermaceae</taxon>
        <taxon>Menispermoideae</taxon>
        <taxon>Cissampelideae</taxon>
        <taxon>Stephania</taxon>
    </lineage>
</organism>
<dbReference type="EMBL" id="JBBNAF010000010">
    <property type="protein sequence ID" value="KAK9106750.1"/>
    <property type="molecule type" value="Genomic_DNA"/>
</dbReference>
<keyword evidence="3" id="KW-1185">Reference proteome</keyword>
<proteinExistence type="predicted"/>
<evidence type="ECO:0000313" key="2">
    <source>
        <dbReference type="EMBL" id="KAK9106750.1"/>
    </source>
</evidence>
<comment type="caution">
    <text evidence="2">The sequence shown here is derived from an EMBL/GenBank/DDBJ whole genome shotgun (WGS) entry which is preliminary data.</text>
</comment>
<feature type="domain" description="Zinc knuckle CX2CX4HX4C" evidence="1">
    <location>
        <begin position="54"/>
        <end position="83"/>
    </location>
</feature>
<dbReference type="InterPro" id="IPR025836">
    <property type="entry name" value="Zn_knuckle_CX2CX4HX4C"/>
</dbReference>
<sequence>MHYRNTEAVKQNGDRIGLVVDTDDGYLTKGIEPKKFMRVKVKIPLRAPLIGGLCLKDEEGSTQWVPFKYERLPAFCFYCGCLDYEEACRIIKAKDQTVWIRESCNEGHYPGFTGGNDEPAK</sequence>
<gene>
    <name evidence="2" type="ORF">Syun_022761</name>
</gene>
<protein>
    <recommendedName>
        <fullName evidence="1">Zinc knuckle CX2CX4HX4C domain-containing protein</fullName>
    </recommendedName>
</protein>
<reference evidence="2 3" key="1">
    <citation type="submission" date="2024-01" db="EMBL/GenBank/DDBJ databases">
        <title>Genome assemblies of Stephania.</title>
        <authorList>
            <person name="Yang L."/>
        </authorList>
    </citation>
    <scope>NUCLEOTIDE SEQUENCE [LARGE SCALE GENOMIC DNA]</scope>
    <source>
        <strain evidence="2">YNDBR</strain>
        <tissue evidence="2">Leaf</tissue>
    </source>
</reference>
<dbReference type="InterPro" id="IPR040256">
    <property type="entry name" value="At4g02000-like"/>
</dbReference>
<accession>A0AAP0F7L0</accession>
<dbReference type="PANTHER" id="PTHR31286">
    <property type="entry name" value="GLYCINE-RICH CELL WALL STRUCTURAL PROTEIN 1.8-LIKE"/>
    <property type="match status" value="1"/>
</dbReference>
<evidence type="ECO:0000313" key="3">
    <source>
        <dbReference type="Proteomes" id="UP001420932"/>
    </source>
</evidence>
<dbReference type="Pfam" id="PF14392">
    <property type="entry name" value="zf-CCHC_4"/>
    <property type="match status" value="1"/>
</dbReference>